<dbReference type="InterPro" id="IPR006016">
    <property type="entry name" value="UspA"/>
</dbReference>
<name>A0A953LX48_9BACT</name>
<feature type="domain" description="UspA" evidence="2">
    <location>
        <begin position="14"/>
        <end position="150"/>
    </location>
</feature>
<protein>
    <submittedName>
        <fullName evidence="3">Universal stress protein</fullName>
    </submittedName>
</protein>
<dbReference type="EMBL" id="JAIOIV010000082">
    <property type="protein sequence ID" value="MBZ0156601.1"/>
    <property type="molecule type" value="Genomic_DNA"/>
</dbReference>
<proteinExistence type="inferred from homology"/>
<evidence type="ECO:0000259" key="2">
    <source>
        <dbReference type="Pfam" id="PF00582"/>
    </source>
</evidence>
<dbReference type="Pfam" id="PF00582">
    <property type="entry name" value="Usp"/>
    <property type="match status" value="2"/>
</dbReference>
<sequence>MQQDYTPHFMGDLKSVLLCTDGSDYSAGAIKAAINLARECRTTKLTVLRVLEFNPEFETEGQKHADRIENEARAHLEAVREAAAEENVECEGIVRRNDRPYQAIVDEAVRRQADVIVMGRRGMTGLRKMLMGSVTARVVGHAPCKVLVVPKDAVMRGERILLATDGSPYSEAAEHEIITMGKRCPHIKGIAALSVASSGDTQEQARATVERVVKRAEEEGIAIEPLTAVGRPQDAIVDAVRQKNIDMVVMGTHGRTGMEKLLMGSISERVVGLSPAAILVIKSKSA</sequence>
<dbReference type="InterPro" id="IPR006015">
    <property type="entry name" value="Universal_stress_UspA"/>
</dbReference>
<reference evidence="3" key="2">
    <citation type="submission" date="2021-08" db="EMBL/GenBank/DDBJ databases">
        <authorList>
            <person name="Dalcin Martins P."/>
        </authorList>
    </citation>
    <scope>NUCLEOTIDE SEQUENCE</scope>
    <source>
        <strain evidence="3">MAG_39</strain>
    </source>
</reference>
<gene>
    <name evidence="3" type="ORF">K8I29_10405</name>
</gene>
<accession>A0A953LX48</accession>
<evidence type="ECO:0000313" key="4">
    <source>
        <dbReference type="Proteomes" id="UP000705867"/>
    </source>
</evidence>
<dbReference type="PANTHER" id="PTHR46268:SF6">
    <property type="entry name" value="UNIVERSAL STRESS PROTEIN UP12"/>
    <property type="match status" value="1"/>
</dbReference>
<dbReference type="InterPro" id="IPR014729">
    <property type="entry name" value="Rossmann-like_a/b/a_fold"/>
</dbReference>
<dbReference type="Gene3D" id="3.40.50.620">
    <property type="entry name" value="HUPs"/>
    <property type="match status" value="2"/>
</dbReference>
<dbReference type="SUPFAM" id="SSF52402">
    <property type="entry name" value="Adenine nucleotide alpha hydrolases-like"/>
    <property type="match status" value="2"/>
</dbReference>
<comment type="caution">
    <text evidence="3">The sequence shown here is derived from an EMBL/GenBank/DDBJ whole genome shotgun (WGS) entry which is preliminary data.</text>
</comment>
<evidence type="ECO:0000313" key="3">
    <source>
        <dbReference type="EMBL" id="MBZ0156601.1"/>
    </source>
</evidence>
<dbReference type="PANTHER" id="PTHR46268">
    <property type="entry name" value="STRESS RESPONSE PROTEIN NHAX"/>
    <property type="match status" value="1"/>
</dbReference>
<dbReference type="CDD" id="cd00293">
    <property type="entry name" value="USP-like"/>
    <property type="match status" value="2"/>
</dbReference>
<feature type="domain" description="UspA" evidence="2">
    <location>
        <begin position="158"/>
        <end position="282"/>
    </location>
</feature>
<comment type="similarity">
    <text evidence="1">Belongs to the universal stress protein A family.</text>
</comment>
<dbReference type="AlphaFoldDB" id="A0A953LX48"/>
<dbReference type="Proteomes" id="UP000705867">
    <property type="component" value="Unassembled WGS sequence"/>
</dbReference>
<reference evidence="3" key="1">
    <citation type="journal article" date="2021" name="bioRxiv">
        <title>Unraveling nitrogen, sulfur and carbon metabolic pathways and microbial community transcriptional responses to substrate deprivation and toxicity stresses in a bioreactor mimicking anoxic brackish coastal sediment conditions.</title>
        <authorList>
            <person name="Martins P.D."/>
            <person name="Echeveste M.J."/>
            <person name="Arshad A."/>
            <person name="Kurth J."/>
            <person name="Ouboter H."/>
            <person name="Jetten M.S.M."/>
            <person name="Welte C.U."/>
        </authorList>
    </citation>
    <scope>NUCLEOTIDE SEQUENCE</scope>
    <source>
        <strain evidence="3">MAG_39</strain>
    </source>
</reference>
<dbReference type="PRINTS" id="PR01438">
    <property type="entry name" value="UNVRSLSTRESS"/>
</dbReference>
<organism evidence="3 4">
    <name type="scientific">Candidatus Nitrobium versatile</name>
    <dbReference type="NCBI Taxonomy" id="2884831"/>
    <lineage>
        <taxon>Bacteria</taxon>
        <taxon>Pseudomonadati</taxon>
        <taxon>Nitrospirota</taxon>
        <taxon>Nitrospiria</taxon>
        <taxon>Nitrospirales</taxon>
        <taxon>Nitrospiraceae</taxon>
        <taxon>Candidatus Nitrobium</taxon>
    </lineage>
</organism>
<evidence type="ECO:0000256" key="1">
    <source>
        <dbReference type="ARBA" id="ARBA00008791"/>
    </source>
</evidence>